<proteinExistence type="predicted"/>
<dbReference type="InterPro" id="IPR036182">
    <property type="entry name" value="PCuAC_sf"/>
</dbReference>
<dbReference type="InterPro" id="IPR007410">
    <property type="entry name" value="LpqE-like"/>
</dbReference>
<name>A0A9W6I0E4_9ACTN</name>
<dbReference type="PANTHER" id="PTHR36302:SF1">
    <property type="entry name" value="COPPER CHAPERONE PCU(A)C"/>
    <property type="match status" value="1"/>
</dbReference>
<dbReference type="InterPro" id="IPR058248">
    <property type="entry name" value="Lxx211020-like"/>
</dbReference>
<keyword evidence="2" id="KW-0732">Signal</keyword>
<evidence type="ECO:0000313" key="3">
    <source>
        <dbReference type="EMBL" id="GLK08734.1"/>
    </source>
</evidence>
<accession>A0A9W6I0E4</accession>
<dbReference type="AlphaFoldDB" id="A0A9W6I0E4"/>
<dbReference type="Pfam" id="PF04314">
    <property type="entry name" value="PCuAC"/>
    <property type="match status" value="1"/>
</dbReference>
<dbReference type="Proteomes" id="UP001143474">
    <property type="component" value="Unassembled WGS sequence"/>
</dbReference>
<feature type="signal peptide" evidence="2">
    <location>
        <begin position="1"/>
        <end position="22"/>
    </location>
</feature>
<dbReference type="PANTHER" id="PTHR36302">
    <property type="entry name" value="BLR7088 PROTEIN"/>
    <property type="match status" value="1"/>
</dbReference>
<reference evidence="3" key="2">
    <citation type="submission" date="2023-01" db="EMBL/GenBank/DDBJ databases">
        <authorList>
            <person name="Sun Q."/>
            <person name="Evtushenko L."/>
        </authorList>
    </citation>
    <scope>NUCLEOTIDE SEQUENCE</scope>
    <source>
        <strain evidence="3">VKM Ac-2007</strain>
    </source>
</reference>
<feature type="compositionally biased region" description="Low complexity" evidence="1">
    <location>
        <begin position="27"/>
        <end position="52"/>
    </location>
</feature>
<evidence type="ECO:0000256" key="1">
    <source>
        <dbReference type="SAM" id="MobiDB-lite"/>
    </source>
</evidence>
<feature type="chain" id="PRO_5040729066" description="Copper chaperone PCu(A)C" evidence="2">
    <location>
        <begin position="23"/>
        <end position="193"/>
    </location>
</feature>
<gene>
    <name evidence="3" type="ORF">GCM10017600_21390</name>
</gene>
<evidence type="ECO:0000256" key="2">
    <source>
        <dbReference type="SAM" id="SignalP"/>
    </source>
</evidence>
<sequence length="193" mass="19638">MIVRRVLSAGLAAVLTVVSTGACGGQAAERPAGKDAAPAAATPSAALGASAPPGEPLDGPPLAVTDPWVRSTESGMTAAFGTLVNNTDVDMTVVSGSSPVSRKVELHEVADSGGKPVMRPKKGGFVIPARGTHQLQPGGDHIMLMGVKKEVRPGAQIDFTLTLQGGETLEFTAVGKEFAGGQEDYRPDAQVTP</sequence>
<protein>
    <recommendedName>
        <fullName evidence="5">Copper chaperone PCu(A)C</fullName>
    </recommendedName>
</protein>
<evidence type="ECO:0008006" key="5">
    <source>
        <dbReference type="Google" id="ProtNLM"/>
    </source>
</evidence>
<dbReference type="RefSeq" id="WP_271217222.1">
    <property type="nucleotide sequence ID" value="NZ_BAAAVD010000003.1"/>
</dbReference>
<dbReference type="EMBL" id="BSEV01000003">
    <property type="protein sequence ID" value="GLK08734.1"/>
    <property type="molecule type" value="Genomic_DNA"/>
</dbReference>
<dbReference type="Gene3D" id="2.60.40.1890">
    <property type="entry name" value="PCu(A)C copper chaperone"/>
    <property type="match status" value="1"/>
</dbReference>
<evidence type="ECO:0000313" key="4">
    <source>
        <dbReference type="Proteomes" id="UP001143474"/>
    </source>
</evidence>
<comment type="caution">
    <text evidence="3">The sequence shown here is derived from an EMBL/GenBank/DDBJ whole genome shotgun (WGS) entry which is preliminary data.</text>
</comment>
<dbReference type="SUPFAM" id="SSF110087">
    <property type="entry name" value="DR1885-like metal-binding protein"/>
    <property type="match status" value="1"/>
</dbReference>
<keyword evidence="4" id="KW-1185">Reference proteome</keyword>
<reference evidence="3" key="1">
    <citation type="journal article" date="2014" name="Int. J. Syst. Evol. Microbiol.">
        <title>Complete genome sequence of Corynebacterium casei LMG S-19264T (=DSM 44701T), isolated from a smear-ripened cheese.</title>
        <authorList>
            <consortium name="US DOE Joint Genome Institute (JGI-PGF)"/>
            <person name="Walter F."/>
            <person name="Albersmeier A."/>
            <person name="Kalinowski J."/>
            <person name="Ruckert C."/>
        </authorList>
    </citation>
    <scope>NUCLEOTIDE SEQUENCE</scope>
    <source>
        <strain evidence="3">VKM Ac-2007</strain>
    </source>
</reference>
<feature type="region of interest" description="Disordered" evidence="1">
    <location>
        <begin position="25"/>
        <end position="67"/>
    </location>
</feature>
<organism evidence="3 4">
    <name type="scientific">Streptosporangium carneum</name>
    <dbReference type="NCBI Taxonomy" id="47481"/>
    <lineage>
        <taxon>Bacteria</taxon>
        <taxon>Bacillati</taxon>
        <taxon>Actinomycetota</taxon>
        <taxon>Actinomycetes</taxon>
        <taxon>Streptosporangiales</taxon>
        <taxon>Streptosporangiaceae</taxon>
        <taxon>Streptosporangium</taxon>
    </lineage>
</organism>
<dbReference type="PROSITE" id="PS51257">
    <property type="entry name" value="PROKAR_LIPOPROTEIN"/>
    <property type="match status" value="1"/>
</dbReference>